<evidence type="ECO:0000313" key="1">
    <source>
        <dbReference type="EnsemblMetazoa" id="ENSAATROPP012803"/>
    </source>
</evidence>
<dbReference type="AlphaFoldDB" id="A0AAG5DQ85"/>
<organism evidence="1 2">
    <name type="scientific">Anopheles atroparvus</name>
    <name type="common">European mosquito</name>
    <dbReference type="NCBI Taxonomy" id="41427"/>
    <lineage>
        <taxon>Eukaryota</taxon>
        <taxon>Metazoa</taxon>
        <taxon>Ecdysozoa</taxon>
        <taxon>Arthropoda</taxon>
        <taxon>Hexapoda</taxon>
        <taxon>Insecta</taxon>
        <taxon>Pterygota</taxon>
        <taxon>Neoptera</taxon>
        <taxon>Endopterygota</taxon>
        <taxon>Diptera</taxon>
        <taxon>Nematocera</taxon>
        <taxon>Culicoidea</taxon>
        <taxon>Culicidae</taxon>
        <taxon>Anophelinae</taxon>
        <taxon>Anopheles</taxon>
    </lineage>
</organism>
<proteinExistence type="predicted"/>
<name>A0AAG5DQ85_ANOAO</name>
<accession>A0AAG5DQ85</accession>
<dbReference type="EnsemblMetazoa" id="ENSAATROPT014049">
    <property type="protein sequence ID" value="ENSAATROPP012803"/>
    <property type="gene ID" value="ENSAATROPG011394"/>
</dbReference>
<protein>
    <submittedName>
        <fullName evidence="1">Uncharacterized protein</fullName>
    </submittedName>
</protein>
<dbReference type="Proteomes" id="UP000075880">
    <property type="component" value="Unassembled WGS sequence"/>
</dbReference>
<evidence type="ECO:0000313" key="2">
    <source>
        <dbReference type="Proteomes" id="UP000075880"/>
    </source>
</evidence>
<keyword evidence="2" id="KW-1185">Reference proteome</keyword>
<sequence length="63" mass="7367">MFYGSQDVKRRRRKKVEYPANSMRVRACKVIIYRSNTSSLTYSTCKRCVKLSGVEQVDMRVSV</sequence>
<reference evidence="1" key="1">
    <citation type="submission" date="2024-04" db="UniProtKB">
        <authorList>
            <consortium name="EnsemblMetazoa"/>
        </authorList>
    </citation>
    <scope>IDENTIFICATION</scope>
    <source>
        <strain evidence="1">EBRO</strain>
    </source>
</reference>